<keyword evidence="5" id="KW-0862">Zinc</keyword>
<accession>A0A668SYT8</accession>
<feature type="compositionally biased region" description="Low complexity" evidence="11">
    <location>
        <begin position="407"/>
        <end position="424"/>
    </location>
</feature>
<dbReference type="InterPro" id="IPR001766">
    <property type="entry name" value="Fork_head_dom"/>
</dbReference>
<dbReference type="RefSeq" id="XP_039468030.1">
    <property type="nucleotide sequence ID" value="XM_039612096.1"/>
</dbReference>
<feature type="domain" description="Fork-head" evidence="12">
    <location>
        <begin position="468"/>
        <end position="541"/>
    </location>
</feature>
<dbReference type="Pfam" id="PF00250">
    <property type="entry name" value="Forkhead"/>
    <property type="match status" value="1"/>
</dbReference>
<feature type="compositionally biased region" description="Acidic residues" evidence="11">
    <location>
        <begin position="671"/>
        <end position="680"/>
    </location>
</feature>
<dbReference type="GO" id="GO:0008270">
    <property type="term" value="F:zinc ion binding"/>
    <property type="evidence" value="ECO:0007669"/>
    <property type="project" value="UniProtKB-KW"/>
</dbReference>
<feature type="region of interest" description="Disordered" evidence="11">
    <location>
        <begin position="397"/>
        <end position="424"/>
    </location>
</feature>
<gene>
    <name evidence="13" type="primary">foxp1b</name>
</gene>
<evidence type="ECO:0000256" key="2">
    <source>
        <dbReference type="ARBA" id="ARBA00022491"/>
    </source>
</evidence>
<dbReference type="FunFam" id="1.10.10.10:FF:000010">
    <property type="entry name" value="Forkhead box P2 isoform B"/>
    <property type="match status" value="1"/>
</dbReference>
<dbReference type="PROSITE" id="PS50039">
    <property type="entry name" value="FORK_HEAD_3"/>
    <property type="match status" value="1"/>
</dbReference>
<dbReference type="SMART" id="SM00339">
    <property type="entry name" value="FH"/>
    <property type="match status" value="1"/>
</dbReference>
<keyword evidence="3" id="KW-0479">Metal-binding</keyword>
<dbReference type="AlphaFoldDB" id="A0A668SYT8"/>
<name>A0A668SYT8_OREAU</name>
<dbReference type="RefSeq" id="XP_039468031.1">
    <property type="nucleotide sequence ID" value="XM_039612097.1"/>
</dbReference>
<keyword evidence="7 10" id="KW-0238">DNA-binding</keyword>
<dbReference type="SUPFAM" id="SSF46785">
    <property type="entry name" value="Winged helix' DNA-binding domain"/>
    <property type="match status" value="1"/>
</dbReference>
<evidence type="ECO:0000259" key="12">
    <source>
        <dbReference type="PROSITE" id="PS50039"/>
    </source>
</evidence>
<dbReference type="GeneID" id="116312423"/>
<evidence type="ECO:0000313" key="14">
    <source>
        <dbReference type="Proteomes" id="UP000472276"/>
    </source>
</evidence>
<dbReference type="Ensembl" id="ENSOABT00000019740.2">
    <property type="protein sequence ID" value="ENSOABP00000019157.2"/>
    <property type="gene ID" value="ENSOABG00000007442.2"/>
</dbReference>
<evidence type="ECO:0000256" key="9">
    <source>
        <dbReference type="ARBA" id="ARBA00023242"/>
    </source>
</evidence>
<comment type="subcellular location">
    <subcellularLocation>
        <location evidence="1 10">Nucleus</location>
    </subcellularLocation>
</comment>
<dbReference type="RefSeq" id="XP_039468019.1">
    <property type="nucleotide sequence ID" value="XM_039612085.1"/>
</dbReference>
<dbReference type="CDD" id="cd20065">
    <property type="entry name" value="FH_FOXP2"/>
    <property type="match status" value="1"/>
</dbReference>
<feature type="region of interest" description="Disordered" evidence="11">
    <location>
        <begin position="611"/>
        <end position="680"/>
    </location>
</feature>
<evidence type="ECO:0000256" key="10">
    <source>
        <dbReference type="PROSITE-ProRule" id="PRU00089"/>
    </source>
</evidence>
<dbReference type="Gene3D" id="1.10.10.10">
    <property type="entry name" value="Winged helix-like DNA-binding domain superfamily/Winged helix DNA-binding domain"/>
    <property type="match status" value="1"/>
</dbReference>
<dbReference type="PANTHER" id="PTHR45796:SF3">
    <property type="entry name" value="FORKHEAD BOX PROTEIN P1"/>
    <property type="match status" value="1"/>
</dbReference>
<dbReference type="PANTHER" id="PTHR45796">
    <property type="entry name" value="FORKHEAD BOX P, ISOFORM C"/>
    <property type="match status" value="1"/>
</dbReference>
<dbReference type="RefSeq" id="XP_039468028.1">
    <property type="nucleotide sequence ID" value="XM_039612094.1"/>
</dbReference>
<dbReference type="InterPro" id="IPR036388">
    <property type="entry name" value="WH-like_DNA-bd_sf"/>
</dbReference>
<dbReference type="RefSeq" id="XP_039468027.1">
    <property type="nucleotide sequence ID" value="XM_039612093.1"/>
</dbReference>
<evidence type="ECO:0000256" key="4">
    <source>
        <dbReference type="ARBA" id="ARBA00022771"/>
    </source>
</evidence>
<dbReference type="RefSeq" id="XP_039468026.1">
    <property type="nucleotide sequence ID" value="XM_039612092.1"/>
</dbReference>
<keyword evidence="4" id="KW-0863">Zinc-finger</keyword>
<organism evidence="13 14">
    <name type="scientific">Oreochromis aureus</name>
    <name type="common">Israeli tilapia</name>
    <name type="synonym">Chromis aureus</name>
    <dbReference type="NCBI Taxonomy" id="47969"/>
    <lineage>
        <taxon>Eukaryota</taxon>
        <taxon>Metazoa</taxon>
        <taxon>Chordata</taxon>
        <taxon>Craniata</taxon>
        <taxon>Vertebrata</taxon>
        <taxon>Euteleostomi</taxon>
        <taxon>Actinopterygii</taxon>
        <taxon>Neopterygii</taxon>
        <taxon>Teleostei</taxon>
        <taxon>Neoteleostei</taxon>
        <taxon>Acanthomorphata</taxon>
        <taxon>Ovalentaria</taxon>
        <taxon>Cichlomorphae</taxon>
        <taxon>Cichliformes</taxon>
        <taxon>Cichlidae</taxon>
        <taxon>African cichlids</taxon>
        <taxon>Pseudocrenilabrinae</taxon>
        <taxon>Oreochromini</taxon>
        <taxon>Oreochromis</taxon>
    </lineage>
</organism>
<keyword evidence="2" id="KW-0678">Repressor</keyword>
<evidence type="ECO:0000313" key="13">
    <source>
        <dbReference type="Ensembl" id="ENSOABP00000019157.2"/>
    </source>
</evidence>
<reference evidence="13" key="2">
    <citation type="submission" date="2025-09" db="UniProtKB">
        <authorList>
            <consortium name="Ensembl"/>
        </authorList>
    </citation>
    <scope>IDENTIFICATION</scope>
</reference>
<dbReference type="Gene3D" id="1.20.5.340">
    <property type="match status" value="1"/>
</dbReference>
<dbReference type="RefSeq" id="XP_039468023.1">
    <property type="nucleotide sequence ID" value="XM_039612089.1"/>
</dbReference>
<dbReference type="GO" id="GO:0005634">
    <property type="term" value="C:nucleus"/>
    <property type="evidence" value="ECO:0007669"/>
    <property type="project" value="UniProtKB-SubCell"/>
</dbReference>
<dbReference type="GO" id="GO:0000978">
    <property type="term" value="F:RNA polymerase II cis-regulatory region sequence-specific DNA binding"/>
    <property type="evidence" value="ECO:0007669"/>
    <property type="project" value="TreeGrafter"/>
</dbReference>
<dbReference type="PROSITE" id="PS00658">
    <property type="entry name" value="FORK_HEAD_2"/>
    <property type="match status" value="1"/>
</dbReference>
<proteinExistence type="predicted"/>
<dbReference type="Proteomes" id="UP000472276">
    <property type="component" value="Unassembled WGS sequence"/>
</dbReference>
<evidence type="ECO:0000256" key="5">
    <source>
        <dbReference type="ARBA" id="ARBA00022833"/>
    </source>
</evidence>
<evidence type="ECO:0000256" key="6">
    <source>
        <dbReference type="ARBA" id="ARBA00023015"/>
    </source>
</evidence>
<dbReference type="InterPro" id="IPR050998">
    <property type="entry name" value="FOXP"/>
</dbReference>
<dbReference type="RefSeq" id="XP_039468029.1">
    <property type="nucleotide sequence ID" value="XM_039612095.1"/>
</dbReference>
<dbReference type="PRINTS" id="PR00053">
    <property type="entry name" value="FORKHEAD"/>
</dbReference>
<sequence length="680" mass="76063">MMQESGTEATSNGPANENGGASVEGVPREGRPKSATPSAEVTAADLLHLQQHQALQMARQILLQQQQQSQSQQLQSQQNTGRKSPKANDKQQSLQVPVSVAMMTPQVITPQQMQQILQQQVLSPQQLQVLLQQQQALMLQQQQLQEFYKKQQEQLHLQLLQQQQQQQQHAGSKQSKEQQVSAQQLAFQQQLLQVQQVQQQHLLNLQRQGLLSIQPGQPGLPLHSLTQGMIPTELQQLWKEVTNAHVKEEHNNSSSNNGHRGLDLSSPAPPKNPLLNQHASTNGQYMSHKREGSTLEEPSPHSHPLYGHGVCKWPGCEAVFDDFQSFLKHLNNEHALDDRSTAQCRVQMQVVQQLELQLAKDKERLQAMMTHLHVKSTEPKATPQPLNLVSNVTLSKSAPEASPPLSLPQTPTTPTAPLTPLSQSHSVITATNLHSVGPMRRRYSEKYNMPISPDISQNKEFYMNTDVRPPFTYASLIRQAILESPEKQLTLNEIYNWFTRMFAYFRRNAATWKNAVRHNLSLHKCFVRVENVKGAVWTVDEIEFQKRRPQKISGSPALVKNIQTSLGYGPTLSAAFQASMAENNIPLYTTASIGSPTLNSLANAIREEMNGAMDHGNSNGSDSSPGRSPLPAMHHISVKEEPLDPEDHDGPLSLVTTANHSPDFDHHRDYDDEQGHDDML</sequence>
<evidence type="ECO:0000256" key="11">
    <source>
        <dbReference type="SAM" id="MobiDB-lite"/>
    </source>
</evidence>
<dbReference type="CTD" id="569047"/>
<evidence type="ECO:0000256" key="8">
    <source>
        <dbReference type="ARBA" id="ARBA00023163"/>
    </source>
</evidence>
<protein>
    <recommendedName>
        <fullName evidence="12">Fork-head domain-containing protein</fullName>
    </recommendedName>
</protein>
<feature type="region of interest" description="Disordered" evidence="11">
    <location>
        <begin position="1"/>
        <end position="40"/>
    </location>
</feature>
<feature type="region of interest" description="Disordered" evidence="11">
    <location>
        <begin position="248"/>
        <end position="279"/>
    </location>
</feature>
<dbReference type="Pfam" id="PF16159">
    <property type="entry name" value="FOXP-CC"/>
    <property type="match status" value="1"/>
</dbReference>
<keyword evidence="9 10" id="KW-0539">Nucleus</keyword>
<dbReference type="OMA" id="HEEHSHN"/>
<dbReference type="InterPro" id="IPR032354">
    <property type="entry name" value="FOXP-CC"/>
</dbReference>
<dbReference type="RefSeq" id="XP_039468022.1">
    <property type="nucleotide sequence ID" value="XM_039612088.1"/>
</dbReference>
<dbReference type="RefSeq" id="XP_039468033.1">
    <property type="nucleotide sequence ID" value="XM_039612099.1"/>
</dbReference>
<reference evidence="13" key="1">
    <citation type="submission" date="2025-08" db="UniProtKB">
        <authorList>
            <consortium name="Ensembl"/>
        </authorList>
    </citation>
    <scope>IDENTIFICATION</scope>
</reference>
<keyword evidence="14" id="KW-1185">Reference proteome</keyword>
<dbReference type="RefSeq" id="XP_039468032.1">
    <property type="nucleotide sequence ID" value="XM_039612098.1"/>
</dbReference>
<feature type="region of interest" description="Disordered" evidence="11">
    <location>
        <begin position="72"/>
        <end position="93"/>
    </location>
</feature>
<dbReference type="FunFam" id="1.20.5.340:FF:000005">
    <property type="entry name" value="Forkhead box P1, isoform CRA_f"/>
    <property type="match status" value="1"/>
</dbReference>
<feature type="DNA-binding region" description="Fork-head" evidence="10">
    <location>
        <begin position="468"/>
        <end position="541"/>
    </location>
</feature>
<keyword evidence="6" id="KW-0805">Transcription regulation</keyword>
<dbReference type="RefSeq" id="XP_039468025.1">
    <property type="nucleotide sequence ID" value="XM_039612091.1"/>
</dbReference>
<dbReference type="InterPro" id="IPR047412">
    <property type="entry name" value="FH_FOXP1_P2"/>
</dbReference>
<dbReference type="RefSeq" id="XP_039468024.1">
    <property type="nucleotide sequence ID" value="XM_039612090.1"/>
</dbReference>
<dbReference type="RefSeq" id="XP_039468020.1">
    <property type="nucleotide sequence ID" value="XM_039612086.1"/>
</dbReference>
<evidence type="ECO:0000256" key="7">
    <source>
        <dbReference type="ARBA" id="ARBA00023125"/>
    </source>
</evidence>
<dbReference type="RefSeq" id="XP_039468021.1">
    <property type="nucleotide sequence ID" value="XM_039612087.1"/>
</dbReference>
<dbReference type="InterPro" id="IPR036390">
    <property type="entry name" value="WH_DNA-bd_sf"/>
</dbReference>
<dbReference type="GO" id="GO:0001227">
    <property type="term" value="F:DNA-binding transcription repressor activity, RNA polymerase II-specific"/>
    <property type="evidence" value="ECO:0007669"/>
    <property type="project" value="TreeGrafter"/>
</dbReference>
<evidence type="ECO:0000256" key="1">
    <source>
        <dbReference type="ARBA" id="ARBA00004123"/>
    </source>
</evidence>
<evidence type="ECO:0000256" key="3">
    <source>
        <dbReference type="ARBA" id="ARBA00022723"/>
    </source>
</evidence>
<feature type="compositionally biased region" description="Polar residues" evidence="11">
    <location>
        <begin position="616"/>
        <end position="626"/>
    </location>
</feature>
<dbReference type="InterPro" id="IPR030456">
    <property type="entry name" value="TF_fork_head_CS_2"/>
</dbReference>
<feature type="compositionally biased region" description="Polar residues" evidence="11">
    <location>
        <begin position="1"/>
        <end position="15"/>
    </location>
</feature>
<keyword evidence="8" id="KW-0804">Transcription</keyword>
<dbReference type="RefSeq" id="XP_039468018.1">
    <property type="nucleotide sequence ID" value="XM_039612084.1"/>
</dbReference>